<evidence type="ECO:0000313" key="4">
    <source>
        <dbReference type="EMBL" id="SUZ57419.1"/>
    </source>
</evidence>
<keyword evidence="1" id="KW-0560">Oxidoreductase</keyword>
<accession>A0A381N9H5</accession>
<dbReference type="PANTHER" id="PTHR35176:SF6">
    <property type="entry name" value="HEME OXYGENASE HI_0854-RELATED"/>
    <property type="match status" value="1"/>
</dbReference>
<dbReference type="SUPFAM" id="SSF50475">
    <property type="entry name" value="FMN-binding split barrel"/>
    <property type="match status" value="1"/>
</dbReference>
<evidence type="ECO:0000313" key="3">
    <source>
        <dbReference type="EMBL" id="SUZ50223.1"/>
    </source>
</evidence>
<evidence type="ECO:0000259" key="2">
    <source>
        <dbReference type="Pfam" id="PF01243"/>
    </source>
</evidence>
<dbReference type="InterPro" id="IPR011576">
    <property type="entry name" value="Pyridox_Oxase_N"/>
</dbReference>
<proteinExistence type="predicted"/>
<dbReference type="Gene3D" id="2.30.110.10">
    <property type="entry name" value="Electron Transport, Fmn-binding Protein, Chain A"/>
    <property type="match status" value="1"/>
</dbReference>
<dbReference type="GO" id="GO:0005829">
    <property type="term" value="C:cytosol"/>
    <property type="evidence" value="ECO:0007669"/>
    <property type="project" value="TreeGrafter"/>
</dbReference>
<dbReference type="GO" id="GO:0016627">
    <property type="term" value="F:oxidoreductase activity, acting on the CH-CH group of donors"/>
    <property type="evidence" value="ECO:0007669"/>
    <property type="project" value="TreeGrafter"/>
</dbReference>
<gene>
    <name evidence="4" type="ORF">METZ01_LOCUS10273</name>
    <name evidence="3" type="ORF">METZ01_LOCUS3077</name>
</gene>
<organism evidence="3">
    <name type="scientific">marine metagenome</name>
    <dbReference type="NCBI Taxonomy" id="408172"/>
    <lineage>
        <taxon>unclassified sequences</taxon>
        <taxon>metagenomes</taxon>
        <taxon>ecological metagenomes</taxon>
    </lineage>
</organism>
<sequence length="157" mass="18075">MPSRRESIELTETEIVDYLTNQKTLIIVSNGRDGYPHPMPMWFYRDDGGCLYCTTFGKSQKVYNWRRDPKATLLVESGEEYAELKGVMIYATAEVIDDPDVIRDTLVNINAGGRALSDDQRMTLREAISTTAQKRVVLKFNPTRYVTWDHSKLEGRY</sequence>
<dbReference type="EMBL" id="UINC01000159">
    <property type="protein sequence ID" value="SUZ50223.1"/>
    <property type="molecule type" value="Genomic_DNA"/>
</dbReference>
<protein>
    <recommendedName>
        <fullName evidence="2">Pyridoxamine 5'-phosphate oxidase N-terminal domain-containing protein</fullName>
    </recommendedName>
</protein>
<dbReference type="Pfam" id="PF01243">
    <property type="entry name" value="PNPOx_N"/>
    <property type="match status" value="1"/>
</dbReference>
<evidence type="ECO:0000256" key="1">
    <source>
        <dbReference type="ARBA" id="ARBA00023002"/>
    </source>
</evidence>
<dbReference type="AlphaFoldDB" id="A0A381N9H5"/>
<dbReference type="PANTHER" id="PTHR35176">
    <property type="entry name" value="HEME OXYGENASE HI_0854-RELATED"/>
    <property type="match status" value="1"/>
</dbReference>
<dbReference type="GO" id="GO:0070967">
    <property type="term" value="F:coenzyme F420 binding"/>
    <property type="evidence" value="ECO:0007669"/>
    <property type="project" value="TreeGrafter"/>
</dbReference>
<dbReference type="EMBL" id="UINC01000555">
    <property type="protein sequence ID" value="SUZ57419.1"/>
    <property type="molecule type" value="Genomic_DNA"/>
</dbReference>
<name>A0A381N9H5_9ZZZZ</name>
<dbReference type="InterPro" id="IPR012349">
    <property type="entry name" value="Split_barrel_FMN-bd"/>
</dbReference>
<dbReference type="InterPro" id="IPR052019">
    <property type="entry name" value="F420H2_bilvrd_red/Heme_oxyg"/>
</dbReference>
<feature type="domain" description="Pyridoxamine 5'-phosphate oxidase N-terminal" evidence="2">
    <location>
        <begin position="13"/>
        <end position="148"/>
    </location>
</feature>
<reference evidence="3" key="1">
    <citation type="submission" date="2018-05" db="EMBL/GenBank/DDBJ databases">
        <authorList>
            <person name="Lanie J.A."/>
            <person name="Ng W.-L."/>
            <person name="Kazmierczak K.M."/>
            <person name="Andrzejewski T.M."/>
            <person name="Davidsen T.M."/>
            <person name="Wayne K.J."/>
            <person name="Tettelin H."/>
            <person name="Glass J.I."/>
            <person name="Rusch D."/>
            <person name="Podicherti R."/>
            <person name="Tsui H.-C.T."/>
            <person name="Winkler M.E."/>
        </authorList>
    </citation>
    <scope>NUCLEOTIDE SEQUENCE</scope>
</reference>